<organism evidence="1 2">
    <name type="scientific">Bemisia tabaci</name>
    <name type="common">Sweetpotato whitefly</name>
    <name type="synonym">Aleurodes tabaci</name>
    <dbReference type="NCBI Taxonomy" id="7038"/>
    <lineage>
        <taxon>Eukaryota</taxon>
        <taxon>Metazoa</taxon>
        <taxon>Ecdysozoa</taxon>
        <taxon>Arthropoda</taxon>
        <taxon>Hexapoda</taxon>
        <taxon>Insecta</taxon>
        <taxon>Pterygota</taxon>
        <taxon>Neoptera</taxon>
        <taxon>Paraneoptera</taxon>
        <taxon>Hemiptera</taxon>
        <taxon>Sternorrhyncha</taxon>
        <taxon>Aleyrodoidea</taxon>
        <taxon>Aleyrodidae</taxon>
        <taxon>Aleyrodinae</taxon>
        <taxon>Bemisia</taxon>
    </lineage>
</organism>
<evidence type="ECO:0000313" key="2">
    <source>
        <dbReference type="Proteomes" id="UP001152759"/>
    </source>
</evidence>
<name>A0A9P0A1I9_BEMTA</name>
<evidence type="ECO:0000313" key="1">
    <source>
        <dbReference type="EMBL" id="CAH0382171.1"/>
    </source>
</evidence>
<dbReference type="Proteomes" id="UP001152759">
    <property type="component" value="Chromosome 1"/>
</dbReference>
<reference evidence="1" key="1">
    <citation type="submission" date="2021-12" db="EMBL/GenBank/DDBJ databases">
        <authorList>
            <person name="King R."/>
        </authorList>
    </citation>
    <scope>NUCLEOTIDE SEQUENCE</scope>
</reference>
<gene>
    <name evidence="1" type="ORF">BEMITA_LOCUS1747</name>
</gene>
<accession>A0A9P0A1I9</accession>
<protein>
    <submittedName>
        <fullName evidence="1">Uncharacterized protein</fullName>
    </submittedName>
</protein>
<sequence length="261" mass="29270">MSAAARSPARPLLYPPPRQPRSPALFILLMPLTNQMEIILHRTSYVLCFDHVTRLNVSLPAPGPVGMDMTSAEPSTHRSWYDTTSVGRGEDAIDNMASSVVEHMSSLFVSHHGAGLEPSPRDYRAPYQISRYYHQQMHSPYASAASHEANHYYLARSIFKAIQMDFTQNSSLLAGVPLLCASFACTRWRRTNACPYYPEQPRSFNWSPSFRVYESPLFQRGVLDPLCLIAIWWQGHGKSDSVQDDEVKMHASAGAIVPAML</sequence>
<dbReference type="EMBL" id="OU963862">
    <property type="protein sequence ID" value="CAH0382171.1"/>
    <property type="molecule type" value="Genomic_DNA"/>
</dbReference>
<dbReference type="AlphaFoldDB" id="A0A9P0A1I9"/>
<proteinExistence type="predicted"/>
<keyword evidence="2" id="KW-1185">Reference proteome</keyword>